<keyword evidence="2" id="KW-1185">Reference proteome</keyword>
<dbReference type="RefSeq" id="WP_124946106.1">
    <property type="nucleotide sequence ID" value="NZ_BHVT01000026.1"/>
</dbReference>
<gene>
    <name evidence="1" type="ORF">EDC63_13225</name>
</gene>
<dbReference type="Gene3D" id="3.50.50.60">
    <property type="entry name" value="FAD/NAD(P)-binding domain"/>
    <property type="match status" value="1"/>
</dbReference>
<dbReference type="Proteomes" id="UP000295367">
    <property type="component" value="Unassembled WGS sequence"/>
</dbReference>
<evidence type="ECO:0008006" key="3">
    <source>
        <dbReference type="Google" id="ProtNLM"/>
    </source>
</evidence>
<proteinExistence type="predicted"/>
<comment type="caution">
    <text evidence="1">The sequence shown here is derived from an EMBL/GenBank/DDBJ whole genome shotgun (WGS) entry which is preliminary data.</text>
</comment>
<dbReference type="AlphaFoldDB" id="A0A4R3XR42"/>
<sequence length="208" mass="22979">MINIFARYTVFQKITPPTDETAFLNFAKSLRSDIIHQGIANAEPQNQPKAFVKNESTYRYYAEAGKWPQGFLVTGDAVCSFNPIYGQGMTAALLAAESLAKSAAHGNSDNTAWVKNAQRNIVQAYRSPWTISTNEDLRWPATEGPKTGVALRTMHKFSNLIGIAAAHNQHVAYTYIQVLHMTATPAALLTPLMLARILKSGLRKKSRL</sequence>
<name>A0A4R3XR42_9PROT</name>
<organism evidence="1 2">
    <name type="scientific">Sulfurirhabdus autotrophica</name>
    <dbReference type="NCBI Taxonomy" id="1706046"/>
    <lineage>
        <taxon>Bacteria</taxon>
        <taxon>Pseudomonadati</taxon>
        <taxon>Pseudomonadota</taxon>
        <taxon>Betaproteobacteria</taxon>
        <taxon>Nitrosomonadales</taxon>
        <taxon>Sulfuricellaceae</taxon>
        <taxon>Sulfurirhabdus</taxon>
    </lineage>
</organism>
<protein>
    <recommendedName>
        <fullName evidence="3">Flavin-dependent dehydrogenase</fullName>
    </recommendedName>
</protein>
<evidence type="ECO:0000313" key="1">
    <source>
        <dbReference type="EMBL" id="TCV79980.1"/>
    </source>
</evidence>
<dbReference type="OrthoDB" id="9790035at2"/>
<dbReference type="Gene3D" id="3.30.9.100">
    <property type="match status" value="1"/>
</dbReference>
<dbReference type="SUPFAM" id="SSF51905">
    <property type="entry name" value="FAD/NAD(P)-binding domain"/>
    <property type="match status" value="1"/>
</dbReference>
<accession>A0A4R3XR42</accession>
<dbReference type="EMBL" id="SMCO01000032">
    <property type="protein sequence ID" value="TCV79980.1"/>
    <property type="molecule type" value="Genomic_DNA"/>
</dbReference>
<evidence type="ECO:0000313" key="2">
    <source>
        <dbReference type="Proteomes" id="UP000295367"/>
    </source>
</evidence>
<dbReference type="InterPro" id="IPR036188">
    <property type="entry name" value="FAD/NAD-bd_sf"/>
</dbReference>
<reference evidence="1 2" key="1">
    <citation type="submission" date="2019-03" db="EMBL/GenBank/DDBJ databases">
        <title>Genomic Encyclopedia of Type Strains, Phase IV (KMG-IV): sequencing the most valuable type-strain genomes for metagenomic binning, comparative biology and taxonomic classification.</title>
        <authorList>
            <person name="Goeker M."/>
        </authorList>
    </citation>
    <scope>NUCLEOTIDE SEQUENCE [LARGE SCALE GENOMIC DNA]</scope>
    <source>
        <strain evidence="1 2">DSM 100309</strain>
    </source>
</reference>